<gene>
    <name evidence="2" type="ORF">GCM10009811_00810</name>
</gene>
<protein>
    <submittedName>
        <fullName evidence="2">RNB domain-containing ribonuclease</fullName>
    </submittedName>
</protein>
<reference evidence="2 3" key="1">
    <citation type="journal article" date="2019" name="Int. J. Syst. Evol. Microbiol.">
        <title>The Global Catalogue of Microorganisms (GCM) 10K type strain sequencing project: providing services to taxonomists for standard genome sequencing and annotation.</title>
        <authorList>
            <consortium name="The Broad Institute Genomics Platform"/>
            <consortium name="The Broad Institute Genome Sequencing Center for Infectious Disease"/>
            <person name="Wu L."/>
            <person name="Ma J."/>
        </authorList>
    </citation>
    <scope>NUCLEOTIDE SEQUENCE [LARGE SCALE GENOMIC DNA]</scope>
    <source>
        <strain evidence="2 3">JCM 15592</strain>
    </source>
</reference>
<keyword evidence="3" id="KW-1185">Reference proteome</keyword>
<dbReference type="InterPro" id="IPR012340">
    <property type="entry name" value="NA-bd_OB-fold"/>
</dbReference>
<evidence type="ECO:0000313" key="2">
    <source>
        <dbReference type="EMBL" id="GAA1779234.1"/>
    </source>
</evidence>
<comment type="caution">
    <text evidence="2">The sequence shown here is derived from an EMBL/GenBank/DDBJ whole genome shotgun (WGS) entry which is preliminary data.</text>
</comment>
<proteinExistence type="predicted"/>
<dbReference type="InterPro" id="IPR040596">
    <property type="entry name" value="RNase_II_C_S1"/>
</dbReference>
<name>A0ABN2L8J7_9MICO</name>
<dbReference type="InterPro" id="IPR050180">
    <property type="entry name" value="RNR_Ribonuclease"/>
</dbReference>
<dbReference type="PANTHER" id="PTHR23355:SF37">
    <property type="entry name" value="EXORIBONUCLEASE 2"/>
    <property type="match status" value="1"/>
</dbReference>
<feature type="domain" description="RNB" evidence="1">
    <location>
        <begin position="60"/>
        <end position="378"/>
    </location>
</feature>
<dbReference type="Pfam" id="PF18614">
    <property type="entry name" value="RNase_II_C_S1"/>
    <property type="match status" value="1"/>
</dbReference>
<dbReference type="InterPro" id="IPR001900">
    <property type="entry name" value="RNase_II/R"/>
</dbReference>
<dbReference type="RefSeq" id="WP_344079632.1">
    <property type="nucleotide sequence ID" value="NZ_BAAAPO010000001.1"/>
</dbReference>
<sequence>MAQLHRRSRIRESNISALSDERLRARFAAIRAEFEVPEGFPEPVLAEAEHVASAPLDWPDRDETAVPFLTIDPPGSMDLDQAMHIEPIDEGFRVRYAIAYLPAFVAPGGAIDTEAHTRGQTIYSPDVRTPLHPPQVSEGAASLLPGQVRAAYVWDMTVGSDGEGTEVTVYRALVRSVDRFDYAQVQELLDGGTDDSRLRGLRAVGRARIAFEQRRGGASLPMPEQEVTTDDSGAVVLGFRPPLEVEEWNAQISLMTGMAAAELMVGAKVGILRTLPAPRPEAIERFRREAKALGVEWHDDQPYGEFLRGLDRTNPKHLALIYDATGLFRGSAYAAFDGQVPDNPEHGALASIYAHVTAPLRRLVDRYGLAVSEAISSGQTIPEWARAGLAELPDIMARTSRTANGVERACTDAVEAAVLSQRIDEEFEAVVVDNSEHGRWLIQLTDPAVIAAASTKVRIDNGDIVTARLVKAEVEAGEVRFEVLERRGALT</sequence>
<dbReference type="SUPFAM" id="SSF50249">
    <property type="entry name" value="Nucleic acid-binding proteins"/>
    <property type="match status" value="1"/>
</dbReference>
<dbReference type="PANTHER" id="PTHR23355">
    <property type="entry name" value="RIBONUCLEASE"/>
    <property type="match status" value="1"/>
</dbReference>
<evidence type="ECO:0000259" key="1">
    <source>
        <dbReference type="SMART" id="SM00955"/>
    </source>
</evidence>
<evidence type="ECO:0000313" key="3">
    <source>
        <dbReference type="Proteomes" id="UP001499938"/>
    </source>
</evidence>
<dbReference type="EMBL" id="BAAAPO010000001">
    <property type="protein sequence ID" value="GAA1779234.1"/>
    <property type="molecule type" value="Genomic_DNA"/>
</dbReference>
<dbReference type="Pfam" id="PF00773">
    <property type="entry name" value="RNB"/>
    <property type="match status" value="1"/>
</dbReference>
<dbReference type="SMART" id="SM00955">
    <property type="entry name" value="RNB"/>
    <property type="match status" value="1"/>
</dbReference>
<accession>A0ABN2L8J7</accession>
<organism evidence="2 3">
    <name type="scientific">Nostocoides veronense</name>
    <dbReference type="NCBI Taxonomy" id="330836"/>
    <lineage>
        <taxon>Bacteria</taxon>
        <taxon>Bacillati</taxon>
        <taxon>Actinomycetota</taxon>
        <taxon>Actinomycetes</taxon>
        <taxon>Micrococcales</taxon>
        <taxon>Intrasporangiaceae</taxon>
        <taxon>Nostocoides</taxon>
    </lineage>
</organism>
<dbReference type="Proteomes" id="UP001499938">
    <property type="component" value="Unassembled WGS sequence"/>
</dbReference>